<evidence type="ECO:0000313" key="2">
    <source>
        <dbReference type="Proteomes" id="UP000001937"/>
    </source>
</evidence>
<keyword evidence="2" id="KW-1185">Reference proteome</keyword>
<sequence>MAMMPYGTGGDSRSHLQVVLQAHPAEDAEIQLPKHTQYAALRPVLLLPGGVRVMVDPNAPLDVAGKWWDSVTLAGTMASLWYQSQVTGFPGGRHRRDRGQ</sequence>
<dbReference type="PhylomeDB" id="Q2JB73"/>
<name>Q2JB73_FRACC</name>
<dbReference type="AlphaFoldDB" id="Q2JB73"/>
<proteinExistence type="predicted"/>
<dbReference type="Proteomes" id="UP000001937">
    <property type="component" value="Chromosome"/>
</dbReference>
<protein>
    <submittedName>
        <fullName evidence="1">Uncharacterized protein</fullName>
    </submittedName>
</protein>
<dbReference type="OrthoDB" id="3215474at2"/>
<reference evidence="1 2" key="1">
    <citation type="journal article" date="2007" name="Genome Res.">
        <title>Genome characteristics of facultatively symbiotic Frankia sp. strains reflect host range and host plant biogeography.</title>
        <authorList>
            <person name="Normand P."/>
            <person name="Lapierre P."/>
            <person name="Tisa L.S."/>
            <person name="Gogarten J.P."/>
            <person name="Alloisio N."/>
            <person name="Bagnarol E."/>
            <person name="Bassi C.A."/>
            <person name="Berry A.M."/>
            <person name="Bickhart D.M."/>
            <person name="Choisne N."/>
            <person name="Couloux A."/>
            <person name="Cournoyer B."/>
            <person name="Cruveiller S."/>
            <person name="Daubin V."/>
            <person name="Demange N."/>
            <person name="Francino M.P."/>
            <person name="Goltsman E."/>
            <person name="Huang Y."/>
            <person name="Kopp O.R."/>
            <person name="Labarre L."/>
            <person name="Lapidus A."/>
            <person name="Lavire C."/>
            <person name="Marechal J."/>
            <person name="Martinez M."/>
            <person name="Mastronunzio J.E."/>
            <person name="Mullin B.C."/>
            <person name="Niemann J."/>
            <person name="Pujic P."/>
            <person name="Rawnsley T."/>
            <person name="Rouy Z."/>
            <person name="Schenowitz C."/>
            <person name="Sellstedt A."/>
            <person name="Tavares F."/>
            <person name="Tomkins J.P."/>
            <person name="Vallenet D."/>
            <person name="Valverde C."/>
            <person name="Wall L.G."/>
            <person name="Wang Y."/>
            <person name="Medigue C."/>
            <person name="Benson D.R."/>
        </authorList>
    </citation>
    <scope>NUCLEOTIDE SEQUENCE [LARGE SCALE GENOMIC DNA]</scope>
    <source>
        <strain evidence="2">DSM 45818 / CECT 9043 / CcI3</strain>
    </source>
</reference>
<dbReference type="HOGENOM" id="CLU_2301725_0_0_11"/>
<gene>
    <name evidence="1" type="ordered locus">Francci3_2097</name>
</gene>
<accession>Q2JB73</accession>
<dbReference type="RefSeq" id="WP_011436517.1">
    <property type="nucleotide sequence ID" value="NC_007777.1"/>
</dbReference>
<evidence type="ECO:0000313" key="1">
    <source>
        <dbReference type="EMBL" id="ABD11469.1"/>
    </source>
</evidence>
<organism evidence="1 2">
    <name type="scientific">Frankia casuarinae (strain DSM 45818 / CECT 9043 / HFP020203 / CcI3)</name>
    <dbReference type="NCBI Taxonomy" id="106370"/>
    <lineage>
        <taxon>Bacteria</taxon>
        <taxon>Bacillati</taxon>
        <taxon>Actinomycetota</taxon>
        <taxon>Actinomycetes</taxon>
        <taxon>Frankiales</taxon>
        <taxon>Frankiaceae</taxon>
        <taxon>Frankia</taxon>
    </lineage>
</organism>
<dbReference type="KEGG" id="fra:Francci3_2097"/>
<dbReference type="EMBL" id="CP000249">
    <property type="protein sequence ID" value="ABD11469.1"/>
    <property type="molecule type" value="Genomic_DNA"/>
</dbReference>